<dbReference type="Proteomes" id="UP000639010">
    <property type="component" value="Unassembled WGS sequence"/>
</dbReference>
<proteinExistence type="predicted"/>
<comment type="cofactor">
    <cofactor evidence="1">
        <name>FMN</name>
        <dbReference type="ChEBI" id="CHEBI:58210"/>
    </cofactor>
</comment>
<accession>A0ABR9H6A7</accession>
<dbReference type="EMBL" id="JADBGG010000023">
    <property type="protein sequence ID" value="MBE1426243.1"/>
    <property type="molecule type" value="Genomic_DNA"/>
</dbReference>
<dbReference type="Gene3D" id="3.40.50.360">
    <property type="match status" value="1"/>
</dbReference>
<reference evidence="2 3" key="1">
    <citation type="submission" date="2020-10" db="EMBL/GenBank/DDBJ databases">
        <title>Genomic Encyclopedia of Type Strains, Phase IV (KMG-IV): sequencing the most valuable type-strain genomes for metagenomic binning, comparative biology and taxonomic classification.</title>
        <authorList>
            <person name="Goeker M."/>
        </authorList>
    </citation>
    <scope>NUCLEOTIDE SEQUENCE [LARGE SCALE GENOMIC DNA]</scope>
    <source>
        <strain evidence="2 3">DSM 4194</strain>
    </source>
</reference>
<evidence type="ECO:0000313" key="3">
    <source>
        <dbReference type="Proteomes" id="UP000639010"/>
    </source>
</evidence>
<dbReference type="RefSeq" id="WP_192624269.1">
    <property type="nucleotide sequence ID" value="NZ_JADBGG010000023.1"/>
</dbReference>
<keyword evidence="3" id="KW-1185">Reference proteome</keyword>
<organism evidence="2 3">
    <name type="scientific">Desulfomicrobium macestii</name>
    <dbReference type="NCBI Taxonomy" id="90731"/>
    <lineage>
        <taxon>Bacteria</taxon>
        <taxon>Pseudomonadati</taxon>
        <taxon>Thermodesulfobacteriota</taxon>
        <taxon>Desulfovibrionia</taxon>
        <taxon>Desulfovibrionales</taxon>
        <taxon>Desulfomicrobiaceae</taxon>
        <taxon>Desulfomicrobium</taxon>
    </lineage>
</organism>
<dbReference type="InterPro" id="IPR029039">
    <property type="entry name" value="Flavoprotein-like_sf"/>
</dbReference>
<gene>
    <name evidence="2" type="ORF">H4684_002907</name>
</gene>
<comment type="caution">
    <text evidence="2">The sequence shown here is derived from an EMBL/GenBank/DDBJ whole genome shotgun (WGS) entry which is preliminary data.</text>
</comment>
<dbReference type="InterPro" id="IPR001226">
    <property type="entry name" value="Flavodoxin_CS"/>
</dbReference>
<sequence length="182" mass="20617">MRTLVLYDSLSGNTEKIARAIHGTALEHDLDSELVKIDKSLDLDFFDYDLVFAGSPVIDWLPTKKMMDFIMARMKHYNSQGLIKPASPIIPGKFGVCFGTFGGPHIGEREAQPMTAWLRSFLEHLGYIVLDSWHVIGQFSHKEDLNAYGRLGNIQYRPHAEDVLEVQNRVTGLLASLEAWRQ</sequence>
<evidence type="ECO:0000256" key="1">
    <source>
        <dbReference type="ARBA" id="ARBA00001917"/>
    </source>
</evidence>
<dbReference type="PROSITE" id="PS00201">
    <property type="entry name" value="FLAVODOXIN"/>
    <property type="match status" value="1"/>
</dbReference>
<name>A0ABR9H6A7_9BACT</name>
<dbReference type="SUPFAM" id="SSF52218">
    <property type="entry name" value="Flavoproteins"/>
    <property type="match status" value="1"/>
</dbReference>
<protein>
    <submittedName>
        <fullName evidence="2">Flavodoxin</fullName>
    </submittedName>
</protein>
<evidence type="ECO:0000313" key="2">
    <source>
        <dbReference type="EMBL" id="MBE1426243.1"/>
    </source>
</evidence>